<name>A0ABT5S6R8_9FLAO</name>
<evidence type="ECO:0000256" key="1">
    <source>
        <dbReference type="SAM" id="MobiDB-lite"/>
    </source>
</evidence>
<gene>
    <name evidence="2" type="ORF">N5A56_001645</name>
</gene>
<dbReference type="Proteomes" id="UP001151478">
    <property type="component" value="Unassembled WGS sequence"/>
</dbReference>
<reference evidence="2" key="1">
    <citation type="submission" date="2023-02" db="EMBL/GenBank/DDBJ databases">
        <title>Polaribacter ponticola sp. nov., isolated from seawater.</title>
        <authorList>
            <person name="Baek J.H."/>
            <person name="Kim J.M."/>
            <person name="Choi D.G."/>
            <person name="Jeon C.O."/>
        </authorList>
    </citation>
    <scope>NUCLEOTIDE SEQUENCE</scope>
    <source>
        <strain evidence="2">MSW5</strain>
    </source>
</reference>
<evidence type="ECO:0008006" key="4">
    <source>
        <dbReference type="Google" id="ProtNLM"/>
    </source>
</evidence>
<organism evidence="2 3">
    <name type="scientific">Polaribacter ponticola</name>
    <dbReference type="NCBI Taxonomy" id="2978475"/>
    <lineage>
        <taxon>Bacteria</taxon>
        <taxon>Pseudomonadati</taxon>
        <taxon>Bacteroidota</taxon>
        <taxon>Flavobacteriia</taxon>
        <taxon>Flavobacteriales</taxon>
        <taxon>Flavobacteriaceae</taxon>
    </lineage>
</organism>
<proteinExistence type="predicted"/>
<protein>
    <recommendedName>
        <fullName evidence="4">SH3 domain-containing protein</fullName>
    </recommendedName>
</protein>
<dbReference type="RefSeq" id="WP_274270138.1">
    <property type="nucleotide sequence ID" value="NZ_JAOSLC020000002.1"/>
</dbReference>
<evidence type="ECO:0000313" key="2">
    <source>
        <dbReference type="EMBL" id="MDD7913216.1"/>
    </source>
</evidence>
<sequence length="178" mass="19788">MKALKKGGLGKSTSRNFGPEHKDLEGKNLNKMITDYLVAMKVKQDGRTDKQKMSDKNLINAKKKVIEDIKRYNDSVRATPEHQDLQRRIKRNEANYQAAKAQNSVTLRNKGSKTIYVGTSGSANKGTEIRAGGTASWNCDQDAYIMIETIKGSTYSYRSSKTKVYTANSGCGNTVNVR</sequence>
<comment type="caution">
    <text evidence="2">The sequence shown here is derived from an EMBL/GenBank/DDBJ whole genome shotgun (WGS) entry which is preliminary data.</text>
</comment>
<dbReference type="EMBL" id="JAOSLC020000002">
    <property type="protein sequence ID" value="MDD7913216.1"/>
    <property type="molecule type" value="Genomic_DNA"/>
</dbReference>
<evidence type="ECO:0000313" key="3">
    <source>
        <dbReference type="Proteomes" id="UP001151478"/>
    </source>
</evidence>
<feature type="region of interest" description="Disordered" evidence="1">
    <location>
        <begin position="1"/>
        <end position="25"/>
    </location>
</feature>
<keyword evidence="3" id="KW-1185">Reference proteome</keyword>
<accession>A0ABT5S6R8</accession>